<dbReference type="EMBL" id="ATDN01000014">
    <property type="protein sequence ID" value="RWA20245.1"/>
    <property type="molecule type" value="Genomic_DNA"/>
</dbReference>
<dbReference type="AlphaFoldDB" id="A0A439DUH5"/>
<dbReference type="PANTHER" id="PTHR46796">
    <property type="entry name" value="HTH-TYPE TRANSCRIPTIONAL ACTIVATOR RHAS-RELATED"/>
    <property type="match status" value="1"/>
</dbReference>
<evidence type="ECO:0000256" key="2">
    <source>
        <dbReference type="ARBA" id="ARBA00023125"/>
    </source>
</evidence>
<organism evidence="5 6">
    <name type="scientific">Mycolicibacterium elephantis DSM 44368</name>
    <dbReference type="NCBI Taxonomy" id="1335622"/>
    <lineage>
        <taxon>Bacteria</taxon>
        <taxon>Bacillati</taxon>
        <taxon>Actinomycetota</taxon>
        <taxon>Actinomycetes</taxon>
        <taxon>Mycobacteriales</taxon>
        <taxon>Mycobacteriaceae</taxon>
        <taxon>Mycolicibacterium</taxon>
    </lineage>
</organism>
<keyword evidence="6" id="KW-1185">Reference proteome</keyword>
<dbReference type="PROSITE" id="PS01124">
    <property type="entry name" value="HTH_ARAC_FAMILY_2"/>
    <property type="match status" value="1"/>
</dbReference>
<dbReference type="RefSeq" id="WP_128108680.1">
    <property type="nucleotide sequence ID" value="NZ_ATDN01000014.1"/>
</dbReference>
<dbReference type="Pfam" id="PF12833">
    <property type="entry name" value="HTH_18"/>
    <property type="match status" value="1"/>
</dbReference>
<accession>A0A439DUH5</accession>
<keyword evidence="3" id="KW-0804">Transcription</keyword>
<dbReference type="InterPro" id="IPR018060">
    <property type="entry name" value="HTH_AraC"/>
</dbReference>
<dbReference type="PANTHER" id="PTHR46796:SF12">
    <property type="entry name" value="HTH-TYPE DNA-BINDING TRANSCRIPTIONAL ACTIVATOR EUTR"/>
    <property type="match status" value="1"/>
</dbReference>
<name>A0A439DUH5_9MYCO</name>
<proteinExistence type="predicted"/>
<dbReference type="SUPFAM" id="SSF46689">
    <property type="entry name" value="Homeodomain-like"/>
    <property type="match status" value="2"/>
</dbReference>
<dbReference type="PROSITE" id="PS00041">
    <property type="entry name" value="HTH_ARAC_FAMILY_1"/>
    <property type="match status" value="1"/>
</dbReference>
<dbReference type="InterPro" id="IPR009057">
    <property type="entry name" value="Homeodomain-like_sf"/>
</dbReference>
<evidence type="ECO:0000259" key="4">
    <source>
        <dbReference type="PROSITE" id="PS01124"/>
    </source>
</evidence>
<dbReference type="GO" id="GO:0043565">
    <property type="term" value="F:sequence-specific DNA binding"/>
    <property type="evidence" value="ECO:0007669"/>
    <property type="project" value="InterPro"/>
</dbReference>
<dbReference type="SMART" id="SM00342">
    <property type="entry name" value="HTH_ARAC"/>
    <property type="match status" value="1"/>
</dbReference>
<gene>
    <name evidence="5" type="ORF">MELE44368_18785</name>
</gene>
<protein>
    <recommendedName>
        <fullName evidence="4">HTH araC/xylS-type domain-containing protein</fullName>
    </recommendedName>
</protein>
<evidence type="ECO:0000313" key="5">
    <source>
        <dbReference type="EMBL" id="RWA20245.1"/>
    </source>
</evidence>
<keyword evidence="2" id="KW-0238">DNA-binding</keyword>
<evidence type="ECO:0000313" key="6">
    <source>
        <dbReference type="Proteomes" id="UP000287177"/>
    </source>
</evidence>
<evidence type="ECO:0000256" key="1">
    <source>
        <dbReference type="ARBA" id="ARBA00023015"/>
    </source>
</evidence>
<dbReference type="Gene3D" id="1.10.10.60">
    <property type="entry name" value="Homeodomain-like"/>
    <property type="match status" value="1"/>
</dbReference>
<dbReference type="Proteomes" id="UP000287177">
    <property type="component" value="Unassembled WGS sequence"/>
</dbReference>
<dbReference type="InterPro" id="IPR050204">
    <property type="entry name" value="AraC_XylS_family_regulators"/>
</dbReference>
<sequence length="334" mass="37156">MSPIGRALREIHHLERTRFEFDDVSAAEECLDDLYAARLRLSRQRVAPREGPWLTHARIAVGLFAIDEISVAEHVEAWPDPLHRVVVVSTTGGRLDTEGGGLRREMMPGDIAVTSQPDLPHHVVAQDLTATAVLLDPAVVASVATGLPRSHALVPVRFSNFAPVDRAAAQSWKNTLDYVKRNVLADATRATPLVVAQAARLLAAVTLTTFPNNAPAQASRHDRTDHKPALLRRAVEFIDSNVTNDIALADIARAVNVTPRAVQYMFRRHLETTPLQYLRRLRLHYAHQDLLAADRMHDTVTEIAARWGFAHTGRFATLYRQNYGENPNTALREL</sequence>
<comment type="caution">
    <text evidence="5">The sequence shown here is derived from an EMBL/GenBank/DDBJ whole genome shotgun (WGS) entry which is preliminary data.</text>
</comment>
<evidence type="ECO:0000256" key="3">
    <source>
        <dbReference type="ARBA" id="ARBA00023163"/>
    </source>
</evidence>
<dbReference type="InterPro" id="IPR018062">
    <property type="entry name" value="HTH_AraC-typ_CS"/>
</dbReference>
<feature type="domain" description="HTH araC/xylS-type" evidence="4">
    <location>
        <begin position="232"/>
        <end position="333"/>
    </location>
</feature>
<keyword evidence="1" id="KW-0805">Transcription regulation</keyword>
<reference evidence="5 6" key="1">
    <citation type="submission" date="2013-06" db="EMBL/GenBank/DDBJ databases">
        <title>The draft sequence of the Mycobacterium elephantis genome.</title>
        <authorList>
            <person name="Pettersson F.B."/>
            <person name="Das S."/>
            <person name="Dasgupta S."/>
            <person name="Bhattacharya A."/>
            <person name="Kirsebom L.A."/>
        </authorList>
    </citation>
    <scope>NUCLEOTIDE SEQUENCE [LARGE SCALE GENOMIC DNA]</scope>
    <source>
        <strain evidence="5 6">DSM 44368</strain>
    </source>
</reference>
<dbReference type="GO" id="GO:0003700">
    <property type="term" value="F:DNA-binding transcription factor activity"/>
    <property type="evidence" value="ECO:0007669"/>
    <property type="project" value="InterPro"/>
</dbReference>